<accession>A0A0K2U3V4</accession>
<name>A0A0K2U3V4_LEPSM</name>
<proteinExistence type="predicted"/>
<reference evidence="1" key="1">
    <citation type="submission" date="2014-05" db="EMBL/GenBank/DDBJ databases">
        <authorList>
            <person name="Chronopoulou M."/>
        </authorList>
    </citation>
    <scope>NUCLEOTIDE SEQUENCE</scope>
    <source>
        <tissue evidence="1">Whole organism</tissue>
    </source>
</reference>
<evidence type="ECO:0000313" key="1">
    <source>
        <dbReference type="EMBL" id="CDW32984.1"/>
    </source>
</evidence>
<protein>
    <submittedName>
        <fullName evidence="1">Uncharacterized protein</fullName>
    </submittedName>
</protein>
<sequence>MCIANMWIHINILKKNESSFCWSIDFLWLTIHLLMLRSHYLFHRIWFTKIRANLRMIYHQYLLIFTNNNTE</sequence>
<dbReference type="AlphaFoldDB" id="A0A0K2U3V4"/>
<dbReference type="EMBL" id="HACA01015623">
    <property type="protein sequence ID" value="CDW32984.1"/>
    <property type="molecule type" value="Transcribed_RNA"/>
</dbReference>
<organism evidence="1">
    <name type="scientific">Lepeophtheirus salmonis</name>
    <name type="common">Salmon louse</name>
    <name type="synonym">Caligus salmonis</name>
    <dbReference type="NCBI Taxonomy" id="72036"/>
    <lineage>
        <taxon>Eukaryota</taxon>
        <taxon>Metazoa</taxon>
        <taxon>Ecdysozoa</taxon>
        <taxon>Arthropoda</taxon>
        <taxon>Crustacea</taxon>
        <taxon>Multicrustacea</taxon>
        <taxon>Hexanauplia</taxon>
        <taxon>Copepoda</taxon>
        <taxon>Siphonostomatoida</taxon>
        <taxon>Caligidae</taxon>
        <taxon>Lepeophtheirus</taxon>
    </lineage>
</organism>